<comment type="catalytic activity">
    <reaction evidence="5">
        <text>a very long-chain fatty acid + ATP + CoA = a very long-chain fatty acyl-CoA + AMP + diphosphate</text>
        <dbReference type="Rhea" id="RHEA:54536"/>
        <dbReference type="ChEBI" id="CHEBI:30616"/>
        <dbReference type="ChEBI" id="CHEBI:33019"/>
        <dbReference type="ChEBI" id="CHEBI:57287"/>
        <dbReference type="ChEBI" id="CHEBI:58950"/>
        <dbReference type="ChEBI" id="CHEBI:138261"/>
        <dbReference type="ChEBI" id="CHEBI:456215"/>
    </reaction>
    <physiologicalReaction direction="left-to-right" evidence="5">
        <dbReference type="Rhea" id="RHEA:54537"/>
    </physiologicalReaction>
</comment>
<feature type="domain" description="AMP-dependent synthetase/ligase" evidence="10">
    <location>
        <begin position="102"/>
        <end position="237"/>
    </location>
</feature>
<dbReference type="GO" id="GO:0004467">
    <property type="term" value="F:long-chain fatty acid-CoA ligase activity"/>
    <property type="evidence" value="ECO:0007669"/>
    <property type="project" value="TreeGrafter"/>
</dbReference>
<evidence type="ECO:0000256" key="5">
    <source>
        <dbReference type="ARBA" id="ARBA00036527"/>
    </source>
</evidence>
<feature type="chain" id="PRO_5005573588" description="Long-chain-fatty-acid--CoA ligase" evidence="9">
    <location>
        <begin position="20"/>
        <end position="611"/>
    </location>
</feature>
<name>A0A0L7LVB1_OPEBR</name>
<dbReference type="Proteomes" id="UP000037510">
    <property type="component" value="Unassembled WGS sequence"/>
</dbReference>
<dbReference type="PANTHER" id="PTHR43107:SF15">
    <property type="entry name" value="FATTY ACID TRANSPORT PROTEIN 3, ISOFORM A"/>
    <property type="match status" value="1"/>
</dbReference>
<evidence type="ECO:0000313" key="12">
    <source>
        <dbReference type="Proteomes" id="UP000037510"/>
    </source>
</evidence>
<keyword evidence="8" id="KW-1133">Transmembrane helix</keyword>
<comment type="similarity">
    <text evidence="1">Belongs to the ATP-dependent AMP-binding enzyme family.</text>
</comment>
<evidence type="ECO:0000313" key="11">
    <source>
        <dbReference type="EMBL" id="KOB79131.1"/>
    </source>
</evidence>
<comment type="caution">
    <text evidence="11">The sequence shown here is derived from an EMBL/GenBank/DDBJ whole genome shotgun (WGS) entry which is preliminary data.</text>
</comment>
<dbReference type="GO" id="GO:0005324">
    <property type="term" value="F:long-chain fatty acid transmembrane transporter activity"/>
    <property type="evidence" value="ECO:0007669"/>
    <property type="project" value="TreeGrafter"/>
</dbReference>
<feature type="signal peptide" evidence="9">
    <location>
        <begin position="1"/>
        <end position="19"/>
    </location>
</feature>
<dbReference type="InterPro" id="IPR045851">
    <property type="entry name" value="AMP-bd_C_sf"/>
</dbReference>
<dbReference type="PANTHER" id="PTHR43107">
    <property type="entry name" value="LONG-CHAIN FATTY ACID TRANSPORT PROTEIN"/>
    <property type="match status" value="1"/>
</dbReference>
<evidence type="ECO:0000256" key="1">
    <source>
        <dbReference type="ARBA" id="ARBA00006432"/>
    </source>
</evidence>
<dbReference type="GO" id="GO:0005886">
    <property type="term" value="C:plasma membrane"/>
    <property type="evidence" value="ECO:0007669"/>
    <property type="project" value="TreeGrafter"/>
</dbReference>
<evidence type="ECO:0000256" key="8">
    <source>
        <dbReference type="SAM" id="Phobius"/>
    </source>
</evidence>
<dbReference type="EMBL" id="JTDY01000055">
    <property type="protein sequence ID" value="KOB79131.1"/>
    <property type="molecule type" value="Genomic_DNA"/>
</dbReference>
<dbReference type="AlphaFoldDB" id="A0A0L7LVB1"/>
<evidence type="ECO:0000256" key="4">
    <source>
        <dbReference type="ARBA" id="ARBA00022840"/>
    </source>
</evidence>
<dbReference type="Gene3D" id="3.40.50.12780">
    <property type="entry name" value="N-terminal domain of ligase-like"/>
    <property type="match status" value="1"/>
</dbReference>
<dbReference type="SUPFAM" id="SSF56801">
    <property type="entry name" value="Acetyl-CoA synthetase-like"/>
    <property type="match status" value="1"/>
</dbReference>
<dbReference type="InterPro" id="IPR042099">
    <property type="entry name" value="ANL_N_sf"/>
</dbReference>
<dbReference type="GO" id="GO:0005524">
    <property type="term" value="F:ATP binding"/>
    <property type="evidence" value="ECO:0007669"/>
    <property type="project" value="UniProtKB-KW"/>
</dbReference>
<dbReference type="GO" id="GO:0005789">
    <property type="term" value="C:endoplasmic reticulum membrane"/>
    <property type="evidence" value="ECO:0007669"/>
    <property type="project" value="TreeGrafter"/>
</dbReference>
<sequence length="611" mass="67134">MDAILAALVALMALAAAMAAVLSTLSKAAIFALLAVAPCVYRYRKWIYVFVKTLPRDSKFLWRYANGMVRSKRWGRQNATVASLFTQRALKNPDAPCFIMASKSNQVARAMQEHLGLKRGDVVCVFMPNCGEFVWSWLGVSKLGAVSALINSNLRHKPLLHCIQVAKARAILYSEHLASALEEIRDQLPPELKLFQLYGQPAPGVMDLGQEMDKHPPDYPVVSDPPQYKDTLLYIYTYLLVVVATVHMLGLKSSDRMYNSLPLYHTAGGVVGTGAALVDGIPSVLRAKFSASNFWADCIKFKVPQINEIYGATEGNANISAVGFLPKLVPTCLHPIALVRADEHGALTRGPDGLCIRCLPSIKENAAQMGAVGFLPKLVPTCLHPIALVRADEHGTLTRGPDGLCIRCLPNEPGMFIGLIAQGNASREYHGYVDKKDSNTKLERDIFRKGDAAFVSGDILVADELGYLYFRDRTGDTYKWKGENVATAEVENALGPTLDQRGCVVYGVSIPQTEGRAGMVAIADPAGAMDLRKLARDLDDSLPSYARPLFLRIMDKDLEITGTFKLKKLQYQKEGFDPDVIKEPLYFRAGAEFVPVTSQLFNDICHGRVKL</sequence>
<keyword evidence="9" id="KW-0732">Signal</keyword>
<keyword evidence="3" id="KW-0547">Nucleotide-binding</keyword>
<dbReference type="STRING" id="104452.A0A0L7LVB1"/>
<evidence type="ECO:0000256" key="7">
    <source>
        <dbReference type="ARBA" id="ARBA00048666"/>
    </source>
</evidence>
<evidence type="ECO:0000259" key="10">
    <source>
        <dbReference type="Pfam" id="PF00501"/>
    </source>
</evidence>
<evidence type="ECO:0000256" key="3">
    <source>
        <dbReference type="ARBA" id="ARBA00022741"/>
    </source>
</evidence>
<keyword evidence="2" id="KW-0436">Ligase</keyword>
<organism evidence="11 12">
    <name type="scientific">Operophtera brumata</name>
    <name type="common">Winter moth</name>
    <name type="synonym">Phalaena brumata</name>
    <dbReference type="NCBI Taxonomy" id="104452"/>
    <lineage>
        <taxon>Eukaryota</taxon>
        <taxon>Metazoa</taxon>
        <taxon>Ecdysozoa</taxon>
        <taxon>Arthropoda</taxon>
        <taxon>Hexapoda</taxon>
        <taxon>Insecta</taxon>
        <taxon>Pterygota</taxon>
        <taxon>Neoptera</taxon>
        <taxon>Endopterygota</taxon>
        <taxon>Lepidoptera</taxon>
        <taxon>Glossata</taxon>
        <taxon>Ditrysia</taxon>
        <taxon>Geometroidea</taxon>
        <taxon>Geometridae</taxon>
        <taxon>Larentiinae</taxon>
        <taxon>Operophtera</taxon>
    </lineage>
</organism>
<comment type="catalytic activity">
    <reaction evidence="7">
        <text>tetracosanoate + ATP + CoA = tetracosanoyl-CoA + AMP + diphosphate</text>
        <dbReference type="Rhea" id="RHEA:33639"/>
        <dbReference type="ChEBI" id="CHEBI:30616"/>
        <dbReference type="ChEBI" id="CHEBI:31014"/>
        <dbReference type="ChEBI" id="CHEBI:33019"/>
        <dbReference type="ChEBI" id="CHEBI:57287"/>
        <dbReference type="ChEBI" id="CHEBI:65052"/>
        <dbReference type="ChEBI" id="CHEBI:456215"/>
    </reaction>
    <physiologicalReaction direction="left-to-right" evidence="7">
        <dbReference type="Rhea" id="RHEA:33640"/>
    </physiologicalReaction>
</comment>
<keyword evidence="4" id="KW-0067">ATP-binding</keyword>
<evidence type="ECO:0000256" key="9">
    <source>
        <dbReference type="SAM" id="SignalP"/>
    </source>
</evidence>
<gene>
    <name evidence="11" type="ORF">OBRU01_00207</name>
</gene>
<protein>
    <recommendedName>
        <fullName evidence="6">Long-chain-fatty-acid--CoA ligase</fullName>
    </recommendedName>
</protein>
<accession>A0A0L7LVB1</accession>
<dbReference type="InterPro" id="IPR000873">
    <property type="entry name" value="AMP-dep_synth/lig_dom"/>
</dbReference>
<proteinExistence type="inferred from homology"/>
<dbReference type="GO" id="GO:0044539">
    <property type="term" value="P:long-chain fatty acid import into cell"/>
    <property type="evidence" value="ECO:0007669"/>
    <property type="project" value="TreeGrafter"/>
</dbReference>
<reference evidence="11 12" key="1">
    <citation type="journal article" date="2015" name="Genome Biol. Evol.">
        <title>The genome of winter moth (Operophtera brumata) provides a genomic perspective on sexual dimorphism and phenology.</title>
        <authorList>
            <person name="Derks M.F."/>
            <person name="Smit S."/>
            <person name="Salis L."/>
            <person name="Schijlen E."/>
            <person name="Bossers A."/>
            <person name="Mateman C."/>
            <person name="Pijl A.S."/>
            <person name="de Ridder D."/>
            <person name="Groenen M.A."/>
            <person name="Visser M.E."/>
            <person name="Megens H.J."/>
        </authorList>
    </citation>
    <scope>NUCLEOTIDE SEQUENCE [LARGE SCALE GENOMIC DNA]</scope>
    <source>
        <strain evidence="11">WM2013NL</strain>
        <tissue evidence="11">Head and thorax</tissue>
    </source>
</reference>
<evidence type="ECO:0000256" key="2">
    <source>
        <dbReference type="ARBA" id="ARBA00022598"/>
    </source>
</evidence>
<dbReference type="Pfam" id="PF00501">
    <property type="entry name" value="AMP-binding"/>
    <property type="match status" value="1"/>
</dbReference>
<keyword evidence="12" id="KW-1185">Reference proteome</keyword>
<dbReference type="FunFam" id="3.30.300.30:FF:000020">
    <property type="entry name" value="Long-chain fatty acid transporter"/>
    <property type="match status" value="1"/>
</dbReference>
<keyword evidence="8" id="KW-0812">Transmembrane</keyword>
<feature type="transmembrane region" description="Helical" evidence="8">
    <location>
        <begin position="233"/>
        <end position="251"/>
    </location>
</feature>
<keyword evidence="8" id="KW-0472">Membrane</keyword>
<evidence type="ECO:0000256" key="6">
    <source>
        <dbReference type="ARBA" id="ARBA00041297"/>
    </source>
</evidence>
<dbReference type="Gene3D" id="3.30.300.30">
    <property type="match status" value="1"/>
</dbReference>